<protein>
    <recommendedName>
        <fullName evidence="3 9">DNA repair protein RecN</fullName>
    </recommendedName>
    <alternativeName>
        <fullName evidence="8 9">Recombination protein N</fullName>
    </alternativeName>
</protein>
<dbReference type="PIRSF" id="PIRSF003128">
    <property type="entry name" value="RecN"/>
    <property type="match status" value="1"/>
</dbReference>
<dbReference type="GO" id="GO:0043590">
    <property type="term" value="C:bacterial nucleoid"/>
    <property type="evidence" value="ECO:0007669"/>
    <property type="project" value="TreeGrafter"/>
</dbReference>
<dbReference type="Proteomes" id="UP000184212">
    <property type="component" value="Unassembled WGS sequence"/>
</dbReference>
<evidence type="ECO:0000256" key="6">
    <source>
        <dbReference type="ARBA" id="ARBA00022840"/>
    </source>
</evidence>
<keyword evidence="12" id="KW-1185">Reference proteome</keyword>
<comment type="function">
    <text evidence="1 9">May be involved in recombinational repair of damaged DNA.</text>
</comment>
<name>A0A1M5TXR3_9BACT</name>
<comment type="similarity">
    <text evidence="2 9">Belongs to the RecN family.</text>
</comment>
<evidence type="ECO:0000256" key="8">
    <source>
        <dbReference type="ARBA" id="ARBA00033408"/>
    </source>
</evidence>
<dbReference type="SUPFAM" id="SSF52540">
    <property type="entry name" value="P-loop containing nucleoside triphosphate hydrolases"/>
    <property type="match status" value="2"/>
</dbReference>
<gene>
    <name evidence="11" type="ORF">SAMN04488109_4333</name>
</gene>
<proteinExistence type="inferred from homology"/>
<dbReference type="GO" id="GO:0005524">
    <property type="term" value="F:ATP binding"/>
    <property type="evidence" value="ECO:0007669"/>
    <property type="project" value="UniProtKB-KW"/>
</dbReference>
<evidence type="ECO:0000259" key="10">
    <source>
        <dbReference type="Pfam" id="PF02463"/>
    </source>
</evidence>
<keyword evidence="4" id="KW-0547">Nucleotide-binding</keyword>
<dbReference type="PANTHER" id="PTHR11059">
    <property type="entry name" value="DNA REPAIR PROTEIN RECN"/>
    <property type="match status" value="1"/>
</dbReference>
<dbReference type="RefSeq" id="WP_073138129.1">
    <property type="nucleotide sequence ID" value="NZ_FQWQ01000003.1"/>
</dbReference>
<dbReference type="NCBIfam" id="TIGR00634">
    <property type="entry name" value="recN"/>
    <property type="match status" value="1"/>
</dbReference>
<feature type="domain" description="RecF/RecN/SMC N-terminal" evidence="10">
    <location>
        <begin position="1"/>
        <end position="506"/>
    </location>
</feature>
<dbReference type="Pfam" id="PF02463">
    <property type="entry name" value="SMC_N"/>
    <property type="match status" value="1"/>
</dbReference>
<organism evidence="11 12">
    <name type="scientific">Chryseolinea serpens</name>
    <dbReference type="NCBI Taxonomy" id="947013"/>
    <lineage>
        <taxon>Bacteria</taxon>
        <taxon>Pseudomonadati</taxon>
        <taxon>Bacteroidota</taxon>
        <taxon>Cytophagia</taxon>
        <taxon>Cytophagales</taxon>
        <taxon>Fulvivirgaceae</taxon>
        <taxon>Chryseolinea</taxon>
    </lineage>
</organism>
<evidence type="ECO:0000256" key="3">
    <source>
        <dbReference type="ARBA" id="ARBA00021315"/>
    </source>
</evidence>
<evidence type="ECO:0000313" key="11">
    <source>
        <dbReference type="EMBL" id="SHH55416.1"/>
    </source>
</evidence>
<dbReference type="OrthoDB" id="9806954at2"/>
<evidence type="ECO:0000256" key="5">
    <source>
        <dbReference type="ARBA" id="ARBA00022763"/>
    </source>
</evidence>
<dbReference type="GO" id="GO:0006310">
    <property type="term" value="P:DNA recombination"/>
    <property type="evidence" value="ECO:0007669"/>
    <property type="project" value="InterPro"/>
</dbReference>
<keyword evidence="6" id="KW-0067">ATP-binding</keyword>
<accession>A0A1M5TXR3</accession>
<dbReference type="InterPro" id="IPR027417">
    <property type="entry name" value="P-loop_NTPase"/>
</dbReference>
<evidence type="ECO:0000256" key="1">
    <source>
        <dbReference type="ARBA" id="ARBA00003618"/>
    </source>
</evidence>
<dbReference type="STRING" id="947013.SAMN04488109_4333"/>
<dbReference type="GO" id="GO:0006281">
    <property type="term" value="P:DNA repair"/>
    <property type="evidence" value="ECO:0007669"/>
    <property type="project" value="UniProtKB-KW"/>
</dbReference>
<dbReference type="InterPro" id="IPR003395">
    <property type="entry name" value="RecF/RecN/SMC_N"/>
</dbReference>
<sequence>MLKHITIQNYALIKHLELEPSPSLNVITGETGAGKSIMLGAIGLLMGNRADTKVLWDEEQKCIIEGSFAIKEYKLKSVFKAEDLDYDEITVIRREISPGGKSRAFINDTPVTLEVMKRIGNLLMDIHSQHETLQLGQQSFQLRLIDAYAANHTLREQYATDWQAYVKARKDFENLSAEADTLRQEADYVRFQLDELNQAHLEEGEQETLESEVKVMDHTSEIKSSFNLILDAVTLSDFAARVKLSEARAALSSVSSYSPAYAALLQRLESVLIELDDIMSEIESEEEKIEFDPQHAEFAKERLSTIYKLLKKHKAEDLKTLLAIQESLSQKDALTSNLDESLERAKQDFEAALKVVTATAKKLTDSRTKVFIPLCKQLTALLQELGIPNATLQIDMQPAELSAQGADRIDILFSANKGVAPRPLAQVASGGEFSRLMFSIKYVMAEKTAMPTLILDEIDTGISGEVAMKLGTLMKTMATRHQLIAISHLPQIAAKGDAHYFVYKDNTSSKTISAIKVLSAEDRVQEIAKMIGGAKPSKVALENAQELLGR</sequence>
<reference evidence="11 12" key="1">
    <citation type="submission" date="2016-11" db="EMBL/GenBank/DDBJ databases">
        <authorList>
            <person name="Jaros S."/>
            <person name="Januszkiewicz K."/>
            <person name="Wedrychowicz H."/>
        </authorList>
    </citation>
    <scope>NUCLEOTIDE SEQUENCE [LARGE SCALE GENOMIC DNA]</scope>
    <source>
        <strain evidence="11 12">DSM 24574</strain>
    </source>
</reference>
<evidence type="ECO:0000256" key="7">
    <source>
        <dbReference type="ARBA" id="ARBA00023204"/>
    </source>
</evidence>
<dbReference type="CDD" id="cd03241">
    <property type="entry name" value="ABC_RecN"/>
    <property type="match status" value="2"/>
</dbReference>
<dbReference type="Gene3D" id="3.40.50.300">
    <property type="entry name" value="P-loop containing nucleotide triphosphate hydrolases"/>
    <property type="match status" value="2"/>
</dbReference>
<dbReference type="AlphaFoldDB" id="A0A1M5TXR3"/>
<evidence type="ECO:0000256" key="2">
    <source>
        <dbReference type="ARBA" id="ARBA00009441"/>
    </source>
</evidence>
<evidence type="ECO:0000313" key="12">
    <source>
        <dbReference type="Proteomes" id="UP000184212"/>
    </source>
</evidence>
<dbReference type="InterPro" id="IPR004604">
    <property type="entry name" value="DNA_recomb/repair_RecN"/>
</dbReference>
<keyword evidence="5 9" id="KW-0227">DNA damage</keyword>
<dbReference type="EMBL" id="FQWQ01000003">
    <property type="protein sequence ID" value="SHH55416.1"/>
    <property type="molecule type" value="Genomic_DNA"/>
</dbReference>
<evidence type="ECO:0000256" key="4">
    <source>
        <dbReference type="ARBA" id="ARBA00022741"/>
    </source>
</evidence>
<keyword evidence="7 9" id="KW-0234">DNA repair</keyword>
<dbReference type="GO" id="GO:0009432">
    <property type="term" value="P:SOS response"/>
    <property type="evidence" value="ECO:0007669"/>
    <property type="project" value="TreeGrafter"/>
</dbReference>
<dbReference type="PANTHER" id="PTHR11059:SF0">
    <property type="entry name" value="DNA REPAIR PROTEIN RECN"/>
    <property type="match status" value="1"/>
</dbReference>
<evidence type="ECO:0000256" key="9">
    <source>
        <dbReference type="PIRNR" id="PIRNR003128"/>
    </source>
</evidence>